<dbReference type="EMBL" id="LDSN01000030">
    <property type="protein sequence ID" value="KTT17463.1"/>
    <property type="molecule type" value="Genomic_DNA"/>
</dbReference>
<evidence type="ECO:0000313" key="2">
    <source>
        <dbReference type="Proteomes" id="UP000071644"/>
    </source>
</evidence>
<protein>
    <recommendedName>
        <fullName evidence="3">DUF1826 domain-containing protein</fullName>
    </recommendedName>
</protein>
<name>A0AAJ0LJJ1_9PSED</name>
<gene>
    <name evidence="1" type="ORF">NS96R_12550</name>
</gene>
<dbReference type="RefSeq" id="WP_058638783.1">
    <property type="nucleotide sequence ID" value="NZ_LDSN01000030.1"/>
</dbReference>
<comment type="caution">
    <text evidence="1">The sequence shown here is derived from an EMBL/GenBank/DDBJ whole genome shotgun (WGS) entry which is preliminary data.</text>
</comment>
<dbReference type="InterPro" id="IPR014955">
    <property type="entry name" value="DUF1826"/>
</dbReference>
<reference evidence="1 2" key="1">
    <citation type="journal article" date="2016" name="Front. Microbiol.">
        <title>Genomic Resource of Rice Seed Associated Bacteria.</title>
        <authorList>
            <person name="Midha S."/>
            <person name="Bansal K."/>
            <person name="Sharma S."/>
            <person name="Kumar N."/>
            <person name="Patil P.P."/>
            <person name="Chaudhry V."/>
            <person name="Patil P.B."/>
        </authorList>
    </citation>
    <scope>NUCLEOTIDE SEQUENCE [LARGE SCALE GENOMIC DNA]</scope>
    <source>
        <strain evidence="1 2">NS96</strain>
    </source>
</reference>
<dbReference type="AlphaFoldDB" id="A0AAJ0LJJ1"/>
<proteinExistence type="predicted"/>
<dbReference type="Pfam" id="PF08856">
    <property type="entry name" value="DUF1826"/>
    <property type="match status" value="1"/>
</dbReference>
<dbReference type="Proteomes" id="UP000071644">
    <property type="component" value="Unassembled WGS sequence"/>
</dbReference>
<sequence length="206" mass="22420">MSKPEAVDIRQVFGQTPQAMAQVLQDGVNLAVWQRQLPPQLHDFAEVAAGLSGSLADQRVLEVDEHQVPVIDALLQEAVDIHGYNAFVADVTWLVSAYSCLLGARRVGLRVRALTSPMCPRFHVDNVPLRLITTYAGPGSEYVPEQEVARTALSTGYAAVDKVMRLNAGDVALFKGERWEGNEGAGVVHRSPSGPPRLLLTLDWLA</sequence>
<evidence type="ECO:0000313" key="1">
    <source>
        <dbReference type="EMBL" id="KTT17463.1"/>
    </source>
</evidence>
<evidence type="ECO:0008006" key="3">
    <source>
        <dbReference type="Google" id="ProtNLM"/>
    </source>
</evidence>
<accession>A0AAJ0LJJ1</accession>
<organism evidence="1 2">
    <name type="scientific">Pseudomonas parafulva</name>
    <dbReference type="NCBI Taxonomy" id="157782"/>
    <lineage>
        <taxon>Bacteria</taxon>
        <taxon>Pseudomonadati</taxon>
        <taxon>Pseudomonadota</taxon>
        <taxon>Gammaproteobacteria</taxon>
        <taxon>Pseudomonadales</taxon>
        <taxon>Pseudomonadaceae</taxon>
        <taxon>Pseudomonas</taxon>
    </lineage>
</organism>